<dbReference type="STRING" id="1796646.A4V02_03515"/>
<organism evidence="1 2">
    <name type="scientific">Muribaculum intestinale</name>
    <dbReference type="NCBI Taxonomy" id="1796646"/>
    <lineage>
        <taxon>Bacteria</taxon>
        <taxon>Pseudomonadati</taxon>
        <taxon>Bacteroidota</taxon>
        <taxon>Bacteroidia</taxon>
        <taxon>Bacteroidales</taxon>
        <taxon>Muribaculaceae</taxon>
        <taxon>Muribaculum</taxon>
    </lineage>
</organism>
<keyword evidence="2" id="KW-1185">Reference proteome</keyword>
<dbReference type="KEGG" id="pary:A4V02_03515"/>
<dbReference type="RefSeq" id="WP_068960249.1">
    <property type="nucleotide sequence ID" value="NZ_CAJTAP010000026.1"/>
</dbReference>
<dbReference type="AlphaFoldDB" id="A0A1B1S7V3"/>
<evidence type="ECO:0008006" key="3">
    <source>
        <dbReference type="Google" id="ProtNLM"/>
    </source>
</evidence>
<dbReference type="OrthoDB" id="8794104at2"/>
<accession>A0A1Z2XDY0</accession>
<dbReference type="Proteomes" id="UP000186351">
    <property type="component" value="Chromosome"/>
</dbReference>
<dbReference type="GeneID" id="82158772"/>
<sequence length="134" mass="15855">MNINEIISKINNMNLQSEEDLQEVESVLTEMDNALIEPLFRLLERHPHFNFGNPGRIVHYLEKLDNNNYAPFLYASIRRVPTEYNIWMLNRFLNSLDTSEKSEGIVILEETLQKDIDEGLRDWVNECLDEQKEE</sequence>
<name>A0A1B1S7V3_9BACT</name>
<evidence type="ECO:0000313" key="2">
    <source>
        <dbReference type="Proteomes" id="UP000186351"/>
    </source>
</evidence>
<protein>
    <recommendedName>
        <fullName evidence="3">Immunity protein 30 domain-containing protein</fullName>
    </recommendedName>
</protein>
<gene>
    <name evidence="1" type="ORF">A4V02_03515</name>
</gene>
<accession>A0A1B1S7V3</accession>
<dbReference type="EMBL" id="CP015402">
    <property type="protein sequence ID" value="ANU62880.1"/>
    <property type="molecule type" value="Genomic_DNA"/>
</dbReference>
<evidence type="ECO:0000313" key="1">
    <source>
        <dbReference type="EMBL" id="ANU62880.1"/>
    </source>
</evidence>
<proteinExistence type="predicted"/>
<reference evidence="2" key="1">
    <citation type="submission" date="2016-04" db="EMBL/GenBank/DDBJ databases">
        <title>Complete Genome Sequences of Twelve Strains of a Stable Defined Moderately Diverse Mouse Microbiota 2 (sDMDMm2).</title>
        <authorList>
            <person name="Uchimura Y."/>
            <person name="Wyss M."/>
            <person name="Brugiroux S."/>
            <person name="Limenitakis J.P."/>
            <person name="Stecher B."/>
            <person name="McCoy K.D."/>
            <person name="Macpherson A.J."/>
        </authorList>
    </citation>
    <scope>NUCLEOTIDE SEQUENCE [LARGE SCALE GENOMIC DNA]</scope>
    <source>
        <strain evidence="2">YL27</strain>
    </source>
</reference>